<gene>
    <name evidence="1" type="ORF">RFM27_29410</name>
</gene>
<dbReference type="PANTHER" id="PTHR38588:SF1">
    <property type="entry name" value="BLL0334 PROTEIN"/>
    <property type="match status" value="1"/>
</dbReference>
<dbReference type="Proteomes" id="UP001271780">
    <property type="component" value="Unassembled WGS sequence"/>
</dbReference>
<evidence type="ECO:0000313" key="1">
    <source>
        <dbReference type="EMBL" id="MDX8476191.1"/>
    </source>
</evidence>
<proteinExistence type="predicted"/>
<dbReference type="Pfam" id="PF06240">
    <property type="entry name" value="COXG"/>
    <property type="match status" value="1"/>
</dbReference>
<dbReference type="Gene3D" id="3.30.530.20">
    <property type="match status" value="1"/>
</dbReference>
<evidence type="ECO:0000313" key="2">
    <source>
        <dbReference type="Proteomes" id="UP001271780"/>
    </source>
</evidence>
<dbReference type="InterPro" id="IPR023393">
    <property type="entry name" value="START-like_dom_sf"/>
</dbReference>
<keyword evidence="2" id="KW-1185">Reference proteome</keyword>
<dbReference type="InterPro" id="IPR010419">
    <property type="entry name" value="CO_DH_gsu"/>
</dbReference>
<dbReference type="EMBL" id="JAVIIZ010000029">
    <property type="protein sequence ID" value="MDX8476191.1"/>
    <property type="molecule type" value="Genomic_DNA"/>
</dbReference>
<accession>A0ABU4XN63</accession>
<dbReference type="SUPFAM" id="SSF55961">
    <property type="entry name" value="Bet v1-like"/>
    <property type="match status" value="1"/>
</dbReference>
<dbReference type="RefSeq" id="WP_320251613.1">
    <property type="nucleotide sequence ID" value="NZ_JAVIIX010000028.1"/>
</dbReference>
<dbReference type="PANTHER" id="PTHR38588">
    <property type="entry name" value="BLL0334 PROTEIN"/>
    <property type="match status" value="1"/>
</dbReference>
<dbReference type="CDD" id="cd07823">
    <property type="entry name" value="SRPBCC_5"/>
    <property type="match status" value="1"/>
</dbReference>
<name>A0ABU4XN63_9HYPH</name>
<protein>
    <submittedName>
        <fullName evidence="1">SRPBCC domain-containing protein</fullName>
    </submittedName>
</protein>
<reference evidence="1 2" key="1">
    <citation type="submission" date="2023-08" db="EMBL/GenBank/DDBJ databases">
        <title>Implementing the SeqCode for naming new Mesorhizobium species isolated from Vachellia karroo root nodules.</title>
        <authorList>
            <person name="Van Lill M."/>
        </authorList>
    </citation>
    <scope>NUCLEOTIDE SEQUENCE [LARGE SCALE GENOMIC DNA]</scope>
    <source>
        <strain evidence="1 2">VK23A</strain>
    </source>
</reference>
<organism evidence="1 2">
    <name type="scientific">Mesorhizobium dulcispinae</name>
    <dbReference type="NCBI Taxonomy" id="3072316"/>
    <lineage>
        <taxon>Bacteria</taxon>
        <taxon>Pseudomonadati</taxon>
        <taxon>Pseudomonadota</taxon>
        <taxon>Alphaproteobacteria</taxon>
        <taxon>Hyphomicrobiales</taxon>
        <taxon>Phyllobacteriaceae</taxon>
        <taxon>Mesorhizobium</taxon>
    </lineage>
</organism>
<comment type="caution">
    <text evidence="1">The sequence shown here is derived from an EMBL/GenBank/DDBJ whole genome shotgun (WGS) entry which is preliminary data.</text>
</comment>
<sequence>MKVSLEIEVAAQPELVWKALADVPLIASCVPGAALLGTTEDGRYRGKVTTRVGPVSANFTGEAALDRNDMTRSGRVVGSGRDSITSSSAKAEMEFRVRTGAQPDRTRLEVDSEITLAGVLAQFGKAAVVNEIARRIAEQFADNLSRRLNETAQASPGSPVSVPQIEAGRLLLDIASARIAQAVTPFCTKLRLRRKS</sequence>